<evidence type="ECO:0000313" key="5">
    <source>
        <dbReference type="Proteomes" id="UP000663877"/>
    </source>
</evidence>
<dbReference type="AlphaFoldDB" id="A0A815J7Y8"/>
<dbReference type="SUPFAM" id="SSF49899">
    <property type="entry name" value="Concanavalin A-like lectins/glucanases"/>
    <property type="match status" value="3"/>
</dbReference>
<protein>
    <recommendedName>
        <fullName evidence="1">MAM domain-containing protein</fullName>
    </recommendedName>
</protein>
<reference evidence="2" key="1">
    <citation type="submission" date="2021-02" db="EMBL/GenBank/DDBJ databases">
        <authorList>
            <person name="Nowell W R."/>
        </authorList>
    </citation>
    <scope>NUCLEOTIDE SEQUENCE</scope>
</reference>
<evidence type="ECO:0000259" key="1">
    <source>
        <dbReference type="PROSITE" id="PS50060"/>
    </source>
</evidence>
<dbReference type="EMBL" id="CAJNOI010001016">
    <property type="protein sequence ID" value="CAF1373178.1"/>
    <property type="molecule type" value="Genomic_DNA"/>
</dbReference>
<gene>
    <name evidence="2" type="ORF">BJG266_LOCUS36146</name>
    <name evidence="3" type="ORF">QVE165_LOCUS53145</name>
</gene>
<evidence type="ECO:0000313" key="3">
    <source>
        <dbReference type="EMBL" id="CAF1604580.1"/>
    </source>
</evidence>
<organism evidence="2 5">
    <name type="scientific">Adineta steineri</name>
    <dbReference type="NCBI Taxonomy" id="433720"/>
    <lineage>
        <taxon>Eukaryota</taxon>
        <taxon>Metazoa</taxon>
        <taxon>Spiralia</taxon>
        <taxon>Gnathifera</taxon>
        <taxon>Rotifera</taxon>
        <taxon>Eurotatoria</taxon>
        <taxon>Bdelloidea</taxon>
        <taxon>Adinetida</taxon>
        <taxon>Adinetidae</taxon>
        <taxon>Adineta</taxon>
    </lineage>
</organism>
<dbReference type="PANTHER" id="PTHR23282:SF101">
    <property type="entry name" value="MAM DOMAIN-CONTAINING PROTEIN"/>
    <property type="match status" value="1"/>
</dbReference>
<dbReference type="InterPro" id="IPR000998">
    <property type="entry name" value="MAM_dom"/>
</dbReference>
<feature type="domain" description="MAM" evidence="1">
    <location>
        <begin position="183"/>
        <end position="353"/>
    </location>
</feature>
<evidence type="ECO:0000313" key="4">
    <source>
        <dbReference type="Proteomes" id="UP000663832"/>
    </source>
</evidence>
<feature type="domain" description="MAM" evidence="1">
    <location>
        <begin position="20"/>
        <end position="173"/>
    </location>
</feature>
<dbReference type="PROSITE" id="PS50060">
    <property type="entry name" value="MAM_2"/>
    <property type="match status" value="3"/>
</dbReference>
<evidence type="ECO:0000313" key="2">
    <source>
        <dbReference type="EMBL" id="CAF1373178.1"/>
    </source>
</evidence>
<dbReference type="SMART" id="SM00137">
    <property type="entry name" value="MAM"/>
    <property type="match status" value="1"/>
</dbReference>
<sequence>MLCLLLLLFGYALCNQTTILQCDFETLCDDFDIDSNWGLTDGLHPQSINHDHTLNTSAGHYLFYTPQSSPFHGIDVTIKTKDWLDLSVDRAVCFRMWYYTPRLSFPFTVQLVQGDDEQLTRTVASIAGKDPTINDWTLVNITLPAEKFKLFIRLNVSARPLVFDDISISYCDALPPPPRINLFACDFESSCTNDVVSLPNYPYEWSIMKAIDAVKVESKAPSTDFTYGNQSGHYAFVPNSKIIEQGNVGYLATRTEFDITADKSFCLSFQYYGFGQQYVGNLNVYAHLSDTFRTVQKIWPPRFTEYIYTNDKWTWGIINLPVGYYSLLFRVDSVKSNPRSFAIDNISVTSCDYSPTTFPYDGNLLSFSCNFDNLTMCEMQNGDRYIKATYNFSVVTGDTVPNRELGPIRDHTSNSSTGGFIYWNQQLPFIRGDSGVVCPLNLVEINLGMCVRFAYYVKSLAENKNGTVVSLWTGLCDSRSLWARSLDDSQGWQMVVVPVPNIVCQGTFYFYAHQLLTIPVSVAFDDIEIGSCDILSPTTTTSTTTTVTTSTTTETTTTISTTTISTTTITTTTTILTTSTISTIDVKILGLNEKLFDIWLKNNIQQLSINEGTLFLYINSNKDDNDIGKSSVAHKRKKQILYIGIGFDEINQSWNYRDSTILFRNLVAIFTNMQVLNYRQSSLRYEYISMEGLSKVSCPSLLQLNIDIGNIHTLYINLGSINSPEMTNIEVEYEMDIQFYETVPLGDSKKKNLKFKKNCVNNALPEQ</sequence>
<dbReference type="Gene3D" id="2.60.120.200">
    <property type="match status" value="3"/>
</dbReference>
<feature type="domain" description="MAM" evidence="1">
    <location>
        <begin position="367"/>
        <end position="534"/>
    </location>
</feature>
<dbReference type="OrthoDB" id="10020495at2759"/>
<dbReference type="Pfam" id="PF00629">
    <property type="entry name" value="MAM"/>
    <property type="match status" value="3"/>
</dbReference>
<dbReference type="EMBL" id="CAJNOM010001361">
    <property type="protein sequence ID" value="CAF1604580.1"/>
    <property type="molecule type" value="Genomic_DNA"/>
</dbReference>
<comment type="caution">
    <text evidence="2">The sequence shown here is derived from an EMBL/GenBank/DDBJ whole genome shotgun (WGS) entry which is preliminary data.</text>
</comment>
<keyword evidence="4" id="KW-1185">Reference proteome</keyword>
<dbReference type="Proteomes" id="UP000663877">
    <property type="component" value="Unassembled WGS sequence"/>
</dbReference>
<dbReference type="Proteomes" id="UP000663832">
    <property type="component" value="Unassembled WGS sequence"/>
</dbReference>
<accession>A0A815J7Y8</accession>
<proteinExistence type="predicted"/>
<dbReference type="GO" id="GO:0016020">
    <property type="term" value="C:membrane"/>
    <property type="evidence" value="ECO:0007669"/>
    <property type="project" value="InterPro"/>
</dbReference>
<name>A0A815J7Y8_9BILA</name>
<dbReference type="InterPro" id="IPR013320">
    <property type="entry name" value="ConA-like_dom_sf"/>
</dbReference>
<dbReference type="PANTHER" id="PTHR23282">
    <property type="entry name" value="APICAL ENDOSOMAL GLYCOPROTEIN PRECURSOR"/>
    <property type="match status" value="1"/>
</dbReference>
<dbReference type="InterPro" id="IPR051560">
    <property type="entry name" value="MAM_domain-containing"/>
</dbReference>